<dbReference type="Gene3D" id="2.60.40.10">
    <property type="entry name" value="Immunoglobulins"/>
    <property type="match status" value="1"/>
</dbReference>
<evidence type="ECO:0000256" key="11">
    <source>
        <dbReference type="SAM" id="SignalP"/>
    </source>
</evidence>
<feature type="transmembrane region" description="Helical" evidence="10">
    <location>
        <begin position="185"/>
        <end position="218"/>
    </location>
</feature>
<dbReference type="GO" id="GO:0015188">
    <property type="term" value="F:L-isoleucine transmembrane transporter activity"/>
    <property type="evidence" value="ECO:0007669"/>
    <property type="project" value="TreeGrafter"/>
</dbReference>
<name>A0A1G7X6J0_9ACTN</name>
<accession>A0A1G7X6J0</accession>
<dbReference type="PANTHER" id="PTHR11795">
    <property type="entry name" value="BRANCHED-CHAIN AMINO ACID TRANSPORT SYSTEM PERMEASE PROTEIN LIVH"/>
    <property type="match status" value="1"/>
</dbReference>
<reference evidence="12 13" key="1">
    <citation type="submission" date="2016-10" db="EMBL/GenBank/DDBJ databases">
        <authorList>
            <person name="de Groot N.N."/>
        </authorList>
    </citation>
    <scope>NUCLEOTIDE SEQUENCE [LARGE SCALE GENOMIC DNA]</scope>
    <source>
        <strain evidence="12 13">CPCC 201354</strain>
    </source>
</reference>
<evidence type="ECO:0000256" key="7">
    <source>
        <dbReference type="ARBA" id="ARBA00022989"/>
    </source>
</evidence>
<dbReference type="GO" id="GO:0015808">
    <property type="term" value="P:L-alanine transport"/>
    <property type="evidence" value="ECO:0007669"/>
    <property type="project" value="TreeGrafter"/>
</dbReference>
<dbReference type="InterPro" id="IPR052157">
    <property type="entry name" value="BCAA_transport_permease"/>
</dbReference>
<protein>
    <submittedName>
        <fullName evidence="12">Branched-chain amino acid transport system permease protein</fullName>
    </submittedName>
</protein>
<keyword evidence="6" id="KW-0029">Amino-acid transport</keyword>
<organism evidence="12 13">
    <name type="scientific">Sinosporangium album</name>
    <dbReference type="NCBI Taxonomy" id="504805"/>
    <lineage>
        <taxon>Bacteria</taxon>
        <taxon>Bacillati</taxon>
        <taxon>Actinomycetota</taxon>
        <taxon>Actinomycetes</taxon>
        <taxon>Streptosporangiales</taxon>
        <taxon>Streptosporangiaceae</taxon>
        <taxon>Sinosporangium</taxon>
    </lineage>
</organism>
<dbReference type="GO" id="GO:0005886">
    <property type="term" value="C:plasma membrane"/>
    <property type="evidence" value="ECO:0007669"/>
    <property type="project" value="UniProtKB-SubCell"/>
</dbReference>
<keyword evidence="2" id="KW-0813">Transport</keyword>
<dbReference type="GO" id="GO:0015192">
    <property type="term" value="F:L-phenylalanine transmembrane transporter activity"/>
    <property type="evidence" value="ECO:0007669"/>
    <property type="project" value="TreeGrafter"/>
</dbReference>
<sequence>MRRAVIAFTAFLGGLIFLLASGPATAWADGESVKGTLKSQGQPVTGVKISVTDEGGKPVGDATSNAQGTWEVPVPSAGAYKITIDQSTLPAGVSLRFKDRSTLTVQVFEGNARNVLFALDAATNQSGEKTPDGTAADDESDAYWGRVAQLAFEGLSLGLIIALGAVGLSLIFGTTGLTNFAHGELLAIGAFIAFFLNTTLGLHLLIAAPLAVLIAAAFGYGQDWLFWGQLRKRKTGLVSMMIISIGVALFLRYLLLFLFGGSSQSYAQYTAQEGIQIGPISATPKSLVIIAIDVVVLVAVGLALVYTRIGKATRAVADNPALAASSGINVDRVIRIVWAGGTAIAALAGILLGLSQTVNYQMGLQVLLLMFAGVTLGGLGTAFGALVGSLVVGVFIQVSTLWIPPETKNVGALAVLIIVLLFRPQGILGRRERIG</sequence>
<keyword evidence="11" id="KW-0732">Signal</keyword>
<keyword evidence="7 10" id="KW-1133">Transmembrane helix</keyword>
<feature type="transmembrane region" description="Helical" evidence="10">
    <location>
        <begin position="336"/>
        <end position="354"/>
    </location>
</feature>
<dbReference type="CDD" id="cd06582">
    <property type="entry name" value="TM_PBP1_LivH_like"/>
    <property type="match status" value="1"/>
</dbReference>
<dbReference type="GO" id="GO:0005975">
    <property type="term" value="P:carbohydrate metabolic process"/>
    <property type="evidence" value="ECO:0007669"/>
    <property type="project" value="UniProtKB-ARBA"/>
</dbReference>
<dbReference type="EMBL" id="FNCN01000008">
    <property type="protein sequence ID" value="SDG79775.1"/>
    <property type="molecule type" value="Genomic_DNA"/>
</dbReference>
<dbReference type="PANTHER" id="PTHR11795:SF371">
    <property type="entry name" value="HIGH-AFFINITY BRANCHED-CHAIN AMINO ACID TRANSPORT SYSTEM PERMEASE PROTEIN LIVH"/>
    <property type="match status" value="1"/>
</dbReference>
<feature type="transmembrane region" description="Helical" evidence="10">
    <location>
        <begin position="238"/>
        <end position="259"/>
    </location>
</feature>
<dbReference type="SUPFAM" id="SSF49478">
    <property type="entry name" value="Cna protein B-type domain"/>
    <property type="match status" value="1"/>
</dbReference>
<comment type="similarity">
    <text evidence="9">Belongs to the binding-protein-dependent transport system permease family. LivHM subfamily.</text>
</comment>
<evidence type="ECO:0000256" key="5">
    <source>
        <dbReference type="ARBA" id="ARBA00022692"/>
    </source>
</evidence>
<evidence type="ECO:0000256" key="9">
    <source>
        <dbReference type="ARBA" id="ARBA00037998"/>
    </source>
</evidence>
<feature type="signal peptide" evidence="11">
    <location>
        <begin position="1"/>
        <end position="26"/>
    </location>
</feature>
<evidence type="ECO:0000256" key="6">
    <source>
        <dbReference type="ARBA" id="ARBA00022970"/>
    </source>
</evidence>
<evidence type="ECO:0000256" key="1">
    <source>
        <dbReference type="ARBA" id="ARBA00004651"/>
    </source>
</evidence>
<gene>
    <name evidence="12" type="ORF">SAMN05421505_10858</name>
</gene>
<evidence type="ECO:0000256" key="8">
    <source>
        <dbReference type="ARBA" id="ARBA00023136"/>
    </source>
</evidence>
<dbReference type="GO" id="GO:0005304">
    <property type="term" value="F:L-valine transmembrane transporter activity"/>
    <property type="evidence" value="ECO:0007669"/>
    <property type="project" value="TreeGrafter"/>
</dbReference>
<evidence type="ECO:0000313" key="13">
    <source>
        <dbReference type="Proteomes" id="UP000198923"/>
    </source>
</evidence>
<keyword evidence="13" id="KW-1185">Reference proteome</keyword>
<keyword evidence="8 10" id="KW-0472">Membrane</keyword>
<dbReference type="STRING" id="504805.SAMN05421505_10858"/>
<evidence type="ECO:0000256" key="3">
    <source>
        <dbReference type="ARBA" id="ARBA00022475"/>
    </source>
</evidence>
<dbReference type="GO" id="GO:0015190">
    <property type="term" value="F:L-leucine transmembrane transporter activity"/>
    <property type="evidence" value="ECO:0007669"/>
    <property type="project" value="TreeGrafter"/>
</dbReference>
<proteinExistence type="inferred from homology"/>
<feature type="transmembrane region" description="Helical" evidence="10">
    <location>
        <begin position="287"/>
        <end position="306"/>
    </location>
</feature>
<dbReference type="Proteomes" id="UP000198923">
    <property type="component" value="Unassembled WGS sequence"/>
</dbReference>
<keyword evidence="5 10" id="KW-0812">Transmembrane</keyword>
<dbReference type="GO" id="GO:0042941">
    <property type="term" value="P:D-alanine transmembrane transport"/>
    <property type="evidence" value="ECO:0007669"/>
    <property type="project" value="TreeGrafter"/>
</dbReference>
<dbReference type="InterPro" id="IPR013783">
    <property type="entry name" value="Ig-like_fold"/>
</dbReference>
<dbReference type="AlphaFoldDB" id="A0A1G7X6J0"/>
<feature type="transmembrane region" description="Helical" evidence="10">
    <location>
        <begin position="410"/>
        <end position="428"/>
    </location>
</feature>
<evidence type="ECO:0000313" key="12">
    <source>
        <dbReference type="EMBL" id="SDG79775.1"/>
    </source>
</evidence>
<dbReference type="GO" id="GO:1903806">
    <property type="term" value="P:L-isoleucine import across plasma membrane"/>
    <property type="evidence" value="ECO:0007669"/>
    <property type="project" value="TreeGrafter"/>
</dbReference>
<dbReference type="InterPro" id="IPR001851">
    <property type="entry name" value="ABC_transp_permease"/>
</dbReference>
<feature type="transmembrane region" description="Helical" evidence="10">
    <location>
        <begin position="366"/>
        <end position="398"/>
    </location>
</feature>
<evidence type="ECO:0000256" key="4">
    <source>
        <dbReference type="ARBA" id="ARBA00022519"/>
    </source>
</evidence>
<evidence type="ECO:0000256" key="10">
    <source>
        <dbReference type="SAM" id="Phobius"/>
    </source>
</evidence>
<keyword evidence="3" id="KW-1003">Cell membrane</keyword>
<evidence type="ECO:0000256" key="2">
    <source>
        <dbReference type="ARBA" id="ARBA00022448"/>
    </source>
</evidence>
<feature type="chain" id="PRO_5038510262" evidence="11">
    <location>
        <begin position="27"/>
        <end position="435"/>
    </location>
</feature>
<comment type="subcellular location">
    <subcellularLocation>
        <location evidence="1">Cell membrane</location>
        <topology evidence="1">Multi-pass membrane protein</topology>
    </subcellularLocation>
</comment>
<feature type="transmembrane region" description="Helical" evidence="10">
    <location>
        <begin position="155"/>
        <end position="173"/>
    </location>
</feature>
<keyword evidence="4" id="KW-0997">Cell inner membrane</keyword>
<dbReference type="Pfam" id="PF02653">
    <property type="entry name" value="BPD_transp_2"/>
    <property type="match status" value="1"/>
</dbReference>